<dbReference type="Proteomes" id="UP000053144">
    <property type="component" value="Chromosome 11"/>
</dbReference>
<evidence type="ECO:0000313" key="3">
    <source>
        <dbReference type="EMBL" id="KOM58183.1"/>
    </source>
</evidence>
<evidence type="ECO:0000313" key="2">
    <source>
        <dbReference type="EMBL" id="KOM41181.1"/>
    </source>
</evidence>
<reference evidence="2" key="2">
    <citation type="submission" date="2015-02" db="EMBL/GenBank/DDBJ databases">
        <authorList>
            <person name="Chooi Y.-H."/>
        </authorList>
    </citation>
    <scope>NUCLEOTIDE SEQUENCE</scope>
    <source>
        <tissue evidence="2">Seedling</tissue>
    </source>
</reference>
<dbReference type="EMBL" id="CM003381">
    <property type="protein sequence ID" value="KOM58183.1"/>
    <property type="molecule type" value="Genomic_DNA"/>
</dbReference>
<feature type="compositionally biased region" description="Polar residues" evidence="1">
    <location>
        <begin position="24"/>
        <end position="34"/>
    </location>
</feature>
<dbReference type="EMBL" id="CM003374">
    <property type="protein sequence ID" value="KOM41181.1"/>
    <property type="molecule type" value="Genomic_DNA"/>
</dbReference>
<dbReference type="AlphaFoldDB" id="A0A0L9UEN4"/>
<evidence type="ECO:0000313" key="4">
    <source>
        <dbReference type="Proteomes" id="UP000053144"/>
    </source>
</evidence>
<dbReference type="Proteomes" id="UP000053144">
    <property type="component" value="Chromosome 4"/>
</dbReference>
<dbReference type="Gramene" id="KOM58183">
    <property type="protein sequence ID" value="KOM58183"/>
    <property type="gene ID" value="LR48_Vigan11g121700"/>
</dbReference>
<reference evidence="4" key="1">
    <citation type="journal article" date="2015" name="Proc. Natl. Acad. Sci. U.S.A.">
        <title>Genome sequencing of adzuki bean (Vigna angularis) provides insight into high starch and low fat accumulation and domestication.</title>
        <authorList>
            <person name="Yang K."/>
            <person name="Tian Z."/>
            <person name="Chen C."/>
            <person name="Luo L."/>
            <person name="Zhao B."/>
            <person name="Wang Z."/>
            <person name="Yu L."/>
            <person name="Li Y."/>
            <person name="Sun Y."/>
            <person name="Li W."/>
            <person name="Chen Y."/>
            <person name="Li Y."/>
            <person name="Zhang Y."/>
            <person name="Ai D."/>
            <person name="Zhao J."/>
            <person name="Shang C."/>
            <person name="Ma Y."/>
            <person name="Wu B."/>
            <person name="Wang M."/>
            <person name="Gao L."/>
            <person name="Sun D."/>
            <person name="Zhang P."/>
            <person name="Guo F."/>
            <person name="Wang W."/>
            <person name="Li Y."/>
            <person name="Wang J."/>
            <person name="Varshney R.K."/>
            <person name="Wang J."/>
            <person name="Ling H.Q."/>
            <person name="Wan P."/>
        </authorList>
    </citation>
    <scope>NUCLEOTIDE SEQUENCE</scope>
    <source>
        <strain evidence="4">cv. Jingnong 6</strain>
    </source>
</reference>
<proteinExistence type="predicted"/>
<organism evidence="2 4">
    <name type="scientific">Phaseolus angularis</name>
    <name type="common">Azuki bean</name>
    <name type="synonym">Vigna angularis</name>
    <dbReference type="NCBI Taxonomy" id="3914"/>
    <lineage>
        <taxon>Eukaryota</taxon>
        <taxon>Viridiplantae</taxon>
        <taxon>Streptophyta</taxon>
        <taxon>Embryophyta</taxon>
        <taxon>Tracheophyta</taxon>
        <taxon>Spermatophyta</taxon>
        <taxon>Magnoliopsida</taxon>
        <taxon>eudicotyledons</taxon>
        <taxon>Gunneridae</taxon>
        <taxon>Pentapetalae</taxon>
        <taxon>rosids</taxon>
        <taxon>fabids</taxon>
        <taxon>Fabales</taxon>
        <taxon>Fabaceae</taxon>
        <taxon>Papilionoideae</taxon>
        <taxon>50 kb inversion clade</taxon>
        <taxon>NPAAA clade</taxon>
        <taxon>indigoferoid/millettioid clade</taxon>
        <taxon>Phaseoleae</taxon>
        <taxon>Vigna</taxon>
    </lineage>
</organism>
<gene>
    <name evidence="2" type="ORF">LR48_Vigan04g137900</name>
    <name evidence="3" type="ORF">LR48_Vigan11g121700</name>
</gene>
<protein>
    <submittedName>
        <fullName evidence="2">Uncharacterized protein</fullName>
    </submittedName>
</protein>
<name>A0A0L9UEN4_PHAAN</name>
<feature type="compositionally biased region" description="Polar residues" evidence="1">
    <location>
        <begin position="44"/>
        <end position="53"/>
    </location>
</feature>
<sequence>MDALVTHRQPLGLAIMAIAPSSGNHLQYSRHNSSPEPPDCSRARNATTMEDRD</sequence>
<evidence type="ECO:0000256" key="1">
    <source>
        <dbReference type="SAM" id="MobiDB-lite"/>
    </source>
</evidence>
<feature type="region of interest" description="Disordered" evidence="1">
    <location>
        <begin position="24"/>
        <end position="53"/>
    </location>
</feature>
<accession>A0A0L9UEN4</accession>
<dbReference type="Gramene" id="KOM41181">
    <property type="protein sequence ID" value="KOM41181"/>
    <property type="gene ID" value="LR48_Vigan04g137900"/>
</dbReference>